<dbReference type="SMART" id="SM00827">
    <property type="entry name" value="PKS_AT"/>
    <property type="match status" value="1"/>
</dbReference>
<evidence type="ECO:0000256" key="2">
    <source>
        <dbReference type="ARBA" id="ARBA00022553"/>
    </source>
</evidence>
<dbReference type="InterPro" id="IPR018201">
    <property type="entry name" value="Ketoacyl_synth_AS"/>
</dbReference>
<dbReference type="Pfam" id="PF14765">
    <property type="entry name" value="PS-DH"/>
    <property type="match status" value="1"/>
</dbReference>
<dbReference type="InterPro" id="IPR009081">
    <property type="entry name" value="PP-bd_ACP"/>
</dbReference>
<dbReference type="Pfam" id="PF00109">
    <property type="entry name" value="ketoacyl-synt"/>
    <property type="match status" value="1"/>
</dbReference>
<dbReference type="InterPro" id="IPR049900">
    <property type="entry name" value="PKS_mFAS_DH"/>
</dbReference>
<dbReference type="Proteomes" id="UP001295740">
    <property type="component" value="Unassembled WGS sequence"/>
</dbReference>
<keyword evidence="3" id="KW-0808">Transferase</keyword>
<dbReference type="InterPro" id="IPR029058">
    <property type="entry name" value="AB_hydrolase_fold"/>
</dbReference>
<dbReference type="NCBIfam" id="TIGR04532">
    <property type="entry name" value="PT_fungal_PKS"/>
    <property type="match status" value="1"/>
</dbReference>
<dbReference type="InterPro" id="IPR036736">
    <property type="entry name" value="ACP-like_sf"/>
</dbReference>
<feature type="region of interest" description="N-terminal hotdog fold" evidence="5">
    <location>
        <begin position="1283"/>
        <end position="1420"/>
    </location>
</feature>
<dbReference type="PANTHER" id="PTHR43775:SF37">
    <property type="entry name" value="SI:DKEY-61P9.11"/>
    <property type="match status" value="1"/>
</dbReference>
<feature type="region of interest" description="C-terminal hotdog fold" evidence="5">
    <location>
        <begin position="1448"/>
        <end position="1596"/>
    </location>
</feature>
<dbReference type="GO" id="GO:0031177">
    <property type="term" value="F:phosphopantetheine binding"/>
    <property type="evidence" value="ECO:0007669"/>
    <property type="project" value="InterPro"/>
</dbReference>
<dbReference type="Pfam" id="PF02801">
    <property type="entry name" value="Ketoacyl-synt_C"/>
    <property type="match status" value="1"/>
</dbReference>
<keyword evidence="2" id="KW-0597">Phosphoprotein</keyword>
<dbReference type="GO" id="GO:0006633">
    <property type="term" value="P:fatty acid biosynthetic process"/>
    <property type="evidence" value="ECO:0007669"/>
    <property type="project" value="InterPro"/>
</dbReference>
<dbReference type="PROSITE" id="PS00606">
    <property type="entry name" value="KS3_1"/>
    <property type="match status" value="1"/>
</dbReference>
<feature type="domain" description="Carrier" evidence="8">
    <location>
        <begin position="1634"/>
        <end position="1711"/>
    </location>
</feature>
<dbReference type="InterPro" id="IPR016039">
    <property type="entry name" value="Thiolase-like"/>
</dbReference>
<dbReference type="PROSITE" id="PS52019">
    <property type="entry name" value="PKS_MFAS_DH"/>
    <property type="match status" value="1"/>
</dbReference>
<dbReference type="InterPro" id="IPR032088">
    <property type="entry name" value="SAT"/>
</dbReference>
<keyword evidence="6" id="KW-0175">Coiled coil</keyword>
<feature type="region of interest" description="Disordered" evidence="7">
    <location>
        <begin position="1733"/>
        <end position="1752"/>
    </location>
</feature>
<feature type="domain" description="Ketosynthase family 3 (KS3)" evidence="9">
    <location>
        <begin position="365"/>
        <end position="792"/>
    </location>
</feature>
<feature type="region of interest" description="Disordered" evidence="7">
    <location>
        <begin position="1706"/>
        <end position="1727"/>
    </location>
</feature>
<keyword evidence="4" id="KW-0511">Multifunctional enzyme</keyword>
<feature type="region of interest" description="Disordered" evidence="7">
    <location>
        <begin position="1879"/>
        <end position="1899"/>
    </location>
</feature>
<dbReference type="InterPro" id="IPR001227">
    <property type="entry name" value="Ac_transferase_dom_sf"/>
</dbReference>
<dbReference type="InterPro" id="IPR016036">
    <property type="entry name" value="Malonyl_transacylase_ACP-bd"/>
</dbReference>
<dbReference type="Gene3D" id="3.10.129.110">
    <property type="entry name" value="Polyketide synthase dehydratase"/>
    <property type="match status" value="1"/>
</dbReference>
<dbReference type="SUPFAM" id="SSF53901">
    <property type="entry name" value="Thiolase-like"/>
    <property type="match status" value="1"/>
</dbReference>
<protein>
    <submittedName>
        <fullName evidence="11">Uu.00g145980.m01.CDS01</fullName>
    </submittedName>
</protein>
<dbReference type="InterPro" id="IPR014031">
    <property type="entry name" value="Ketoacyl_synth_C"/>
</dbReference>
<dbReference type="SMART" id="SM00825">
    <property type="entry name" value="PKS_KS"/>
    <property type="match status" value="1"/>
</dbReference>
<evidence type="ECO:0000259" key="10">
    <source>
        <dbReference type="PROSITE" id="PS52019"/>
    </source>
</evidence>
<feature type="domain" description="PKS/mFAS DH" evidence="10">
    <location>
        <begin position="1283"/>
        <end position="1596"/>
    </location>
</feature>
<dbReference type="InterPro" id="IPR006162">
    <property type="entry name" value="Ppantetheine_attach_site"/>
</dbReference>
<dbReference type="GO" id="GO:0004315">
    <property type="term" value="F:3-oxoacyl-[acyl-carrier-protein] synthase activity"/>
    <property type="evidence" value="ECO:0007669"/>
    <property type="project" value="InterPro"/>
</dbReference>
<dbReference type="GO" id="GO:0004312">
    <property type="term" value="F:fatty acid synthase activity"/>
    <property type="evidence" value="ECO:0007669"/>
    <property type="project" value="TreeGrafter"/>
</dbReference>
<reference evidence="11" key="1">
    <citation type="submission" date="2023-10" db="EMBL/GenBank/DDBJ databases">
        <authorList>
            <person name="Hackl T."/>
        </authorList>
    </citation>
    <scope>NUCLEOTIDE SEQUENCE</scope>
</reference>
<evidence type="ECO:0000259" key="9">
    <source>
        <dbReference type="PROSITE" id="PS52004"/>
    </source>
</evidence>
<dbReference type="PROSITE" id="PS00012">
    <property type="entry name" value="PHOSPHOPANTETHEINE"/>
    <property type="match status" value="1"/>
</dbReference>
<dbReference type="Gene3D" id="3.30.70.3290">
    <property type="match status" value="1"/>
</dbReference>
<dbReference type="InterPro" id="IPR030918">
    <property type="entry name" value="PT_fungal_PKS"/>
</dbReference>
<dbReference type="SMART" id="SM00823">
    <property type="entry name" value="PKS_PP"/>
    <property type="match status" value="1"/>
</dbReference>
<dbReference type="SUPFAM" id="SSF55048">
    <property type="entry name" value="Probable ACP-binding domain of malonyl-CoA ACP transacylase"/>
    <property type="match status" value="1"/>
</dbReference>
<gene>
    <name evidence="11" type="ORF">KHLLAP_LOCUS10040</name>
</gene>
<dbReference type="InterPro" id="IPR020806">
    <property type="entry name" value="PKS_PP-bd"/>
</dbReference>
<dbReference type="CDD" id="cd00833">
    <property type="entry name" value="PKS"/>
    <property type="match status" value="1"/>
</dbReference>
<dbReference type="PROSITE" id="PS50075">
    <property type="entry name" value="CARRIER"/>
    <property type="match status" value="1"/>
</dbReference>
<accession>A0AAI8YLW1</accession>
<dbReference type="EMBL" id="CAUWAG010000012">
    <property type="protein sequence ID" value="CAJ2509572.1"/>
    <property type="molecule type" value="Genomic_DNA"/>
</dbReference>
<dbReference type="Gene3D" id="3.40.366.10">
    <property type="entry name" value="Malonyl-Coenzyme A Acyl Carrier Protein, domain 2"/>
    <property type="match status" value="1"/>
</dbReference>
<evidence type="ECO:0000313" key="11">
    <source>
        <dbReference type="EMBL" id="CAJ2509572.1"/>
    </source>
</evidence>
<dbReference type="PROSITE" id="PS52004">
    <property type="entry name" value="KS3_2"/>
    <property type="match status" value="1"/>
</dbReference>
<dbReference type="PANTHER" id="PTHR43775">
    <property type="entry name" value="FATTY ACID SYNTHASE"/>
    <property type="match status" value="1"/>
</dbReference>
<dbReference type="GO" id="GO:0044550">
    <property type="term" value="P:secondary metabolite biosynthetic process"/>
    <property type="evidence" value="ECO:0007669"/>
    <property type="project" value="TreeGrafter"/>
</dbReference>
<feature type="compositionally biased region" description="Basic and acidic residues" evidence="7">
    <location>
        <begin position="1879"/>
        <end position="1890"/>
    </location>
</feature>
<proteinExistence type="predicted"/>
<dbReference type="InterPro" id="IPR050091">
    <property type="entry name" value="PKS_NRPS_Biosynth_Enz"/>
</dbReference>
<dbReference type="Pfam" id="PF00975">
    <property type="entry name" value="Thioesterase"/>
    <property type="match status" value="1"/>
</dbReference>
<dbReference type="Gene3D" id="3.40.50.1820">
    <property type="entry name" value="alpha/beta hydrolase"/>
    <property type="match status" value="1"/>
</dbReference>
<dbReference type="Gene3D" id="3.40.47.10">
    <property type="match status" value="1"/>
</dbReference>
<evidence type="ECO:0000256" key="7">
    <source>
        <dbReference type="SAM" id="MobiDB-lite"/>
    </source>
</evidence>
<dbReference type="InterPro" id="IPR014030">
    <property type="entry name" value="Ketoacyl_synth_N"/>
</dbReference>
<dbReference type="InterPro" id="IPR014043">
    <property type="entry name" value="Acyl_transferase_dom"/>
</dbReference>
<keyword evidence="12" id="KW-1185">Reference proteome</keyword>
<feature type="active site" description="Proton donor; for dehydratase activity" evidence="5">
    <location>
        <position position="1510"/>
    </location>
</feature>
<dbReference type="Pfam" id="PF16073">
    <property type="entry name" value="SAT"/>
    <property type="match status" value="1"/>
</dbReference>
<evidence type="ECO:0000256" key="6">
    <source>
        <dbReference type="SAM" id="Coils"/>
    </source>
</evidence>
<feature type="coiled-coil region" evidence="6">
    <location>
        <begin position="860"/>
        <end position="887"/>
    </location>
</feature>
<evidence type="ECO:0000259" key="8">
    <source>
        <dbReference type="PROSITE" id="PS50075"/>
    </source>
</evidence>
<name>A0AAI8YLW1_9PEZI</name>
<dbReference type="Gene3D" id="1.10.1200.10">
    <property type="entry name" value="ACP-like"/>
    <property type="match status" value="1"/>
</dbReference>
<dbReference type="InterPro" id="IPR049552">
    <property type="entry name" value="PKS_DH_N"/>
</dbReference>
<dbReference type="SUPFAM" id="SSF47336">
    <property type="entry name" value="ACP-like"/>
    <property type="match status" value="1"/>
</dbReference>
<dbReference type="Pfam" id="PF22621">
    <property type="entry name" value="CurL-like_PKS_C"/>
    <property type="match status" value="1"/>
</dbReference>
<keyword evidence="1" id="KW-0596">Phosphopantetheine</keyword>
<dbReference type="Pfam" id="PF00550">
    <property type="entry name" value="PP-binding"/>
    <property type="match status" value="1"/>
</dbReference>
<feature type="active site" description="Proton acceptor; for dehydratase activity" evidence="5">
    <location>
        <position position="1320"/>
    </location>
</feature>
<dbReference type="InterPro" id="IPR016035">
    <property type="entry name" value="Acyl_Trfase/lysoPLipase"/>
</dbReference>
<evidence type="ECO:0000256" key="1">
    <source>
        <dbReference type="ARBA" id="ARBA00022450"/>
    </source>
</evidence>
<evidence type="ECO:0000313" key="12">
    <source>
        <dbReference type="Proteomes" id="UP001295740"/>
    </source>
</evidence>
<dbReference type="SUPFAM" id="SSF53474">
    <property type="entry name" value="alpha/beta-Hydrolases"/>
    <property type="match status" value="1"/>
</dbReference>
<dbReference type="Pfam" id="PF21089">
    <property type="entry name" value="PKS_DH_N"/>
    <property type="match status" value="1"/>
</dbReference>
<evidence type="ECO:0000256" key="4">
    <source>
        <dbReference type="ARBA" id="ARBA00023268"/>
    </source>
</evidence>
<dbReference type="InterPro" id="IPR049551">
    <property type="entry name" value="PKS_DH_C"/>
</dbReference>
<dbReference type="InterPro" id="IPR001031">
    <property type="entry name" value="Thioesterase"/>
</dbReference>
<sequence>MASTRHHVFLFGDQTDDVTSAVHSLYAISRRSGLLTKFLREASDVCQIEFGKLEPCFRSETPPFESLLELSEQHAKTDGSPVLVASTLSYFSRLGELIVRAEEDHTLLTSDRSIIGLCISLFPAALAGTAQSASELAKLSVEAFPTYFALVVSNHYRTKRIEWAHGHWSYLVMKPSDMDLQPLLDRFHEAQDVPAHRHTWIGVVGRTWVTVSGPPSTLKQLIAFSAELRALPGMDLPVAGAVHAPHLPPLEVDILAKKSDIWNLPIQPNACVMSTDTCERYPMKTLGEILRQIVPDCTQARLKVDATITATAERIKKAGVSAAVSILGPSAQGGALIKGLKMAKIDTKVLQRPNYKLDAPHRAGSGAIAIVGMAGRFPQANDLEQFWKLIMEGRATHETVPANRFSIADFYDPTGKKKNSTITSDGCFMSDPGNFDSRLFNMSPREAMQVDPVHRCFLMACLEALEKSGYNPDGNLAAESKRTAVYFGQIADAWREINMQQGVDVFTAPGLLRAFSPGRVNYHFGFEGGSYSLDAACSSSSTSIQLACAALMNRDCDMALAGGAQISSNPYEFAALATSGFLARSGGCKTFRADADGYCRGEGVGAVVLKRLEDALADNDNIEGLITGWGRNYSAGASSITHPHPESQEKLLRQVLRQANAKPSDIGYVELHGTGTIAGDMSEMTLTTRIFNGHFKPEKPLHVGALKANIGHSEAAAGVSSVIKAVLITKRGVIPPQANINSETKFHPGFANLDMSTIKIDMEPATLDKTKNKIMVNNFDAAGGNTCLLIEGAPAPGEKSVDPRSWHTVAVSAQTNPSLKGNKQRLLDYLIRHPETKLADVAYSTTARRMHYTRKSQYMATSTEDLISQLQKDVAKAKQDIKAVNSSPDNVFMFTGQGSHYSGMAHELYSTSPQFRANMVSLQKHCLSLGLPEWIDIFTNPSEDLAAFSATQMQLAIVCLELALAELWQSWGIKPSMVMGHSLGEYVALCVAGVLSVSDTLWLVGKRATMLEANCKKDEYGMLSMSATASEVETMLKEGGFEKDCEHACYNSPKSNVVSGPVARLSELEKYVSKKGMRAKLLQIPYAFHSAQLDDIYEDFKKAAGSVAYLPPLVPVASTVTGEIVDKEGVFNANYLARHARQPVRFADALQSIQKSRGKGQAPLWLEVGPSPICSTLLRETLDVNASELLTSMKSGENNWKTIATSMGRAYVAGSSLHWPEFHRHHTDSLRLLDLPTYSFDLKSYWRAFTTATGAYSGIFVGDGPPAELLAAAEPETQSKFVPTAMVQKLQDETVEPDRVEVTFTTSVADERVRGVIRGHNIEETCICPASAYVDMAQTAAQYVHKLALPDKKSLGTLVDLELINPLVLKGEEITQLVEIKAIAEKKDDWTVSVSFRSNTEGGKFDDNGKCKVLAADPAEKKPEWAENAELVKKRIHALMNPDADSEVQHLRHRILYKLFDNLVKYGKRYQGITEAYVDYDMHDAVAKIKLVPTPDSDKGAFVIDPYHSDTLVHLAGFLLNSDHDDSDGLLSFSSGLNGMMMAAKMEQGKEYLSYVRMLTNAKGESIGDIYIFDGEEVAGVIAGLKFHQMRRAVMKLTLGLHTGAGVPQPAVVEAAPLANGAPNKAVAAPAAAASKGSMADAFIAALISETGVDPDDMEDSTELSELGVDSLMGVAILQKVQRDTGETLPATIFFELQTVGDVRAHLGGDGADGGNSSSEENSRDDLVTPTYATSVSSQTDEDGEAKRVDPADLTKKFTSNVALLQGDVKSKQRPLFFVAGSSGTASIYTQLPKLGSGTPVYVLETPFLECPHEMRYTPEEIAPVYVAAMKAAQPAGPYLLGGYSAGAVHAYEMARLLLNGGEEVEKLILADMKAHRPHETWTEAPRPEDLEGGGPGGAGGAASMAAMAAVDKNFKAMRSWELARANRFASLQCMYAWRPTPMVPSRRPTKGTVMVWARWGMCERFKVPGMEADPVVNPMAAESRDYKNWFYSRRHTYNANGWDVLVGDVETHVVDGDHWNMLEPPYAADLTKKINEAIVSL</sequence>
<evidence type="ECO:0000256" key="3">
    <source>
        <dbReference type="ARBA" id="ARBA00022679"/>
    </source>
</evidence>
<dbReference type="Pfam" id="PF00698">
    <property type="entry name" value="Acyl_transf_1"/>
    <property type="match status" value="1"/>
</dbReference>
<dbReference type="InterPro" id="IPR042104">
    <property type="entry name" value="PKS_dehydratase_sf"/>
</dbReference>
<organism evidence="11 12">
    <name type="scientific">Anthostomella pinea</name>
    <dbReference type="NCBI Taxonomy" id="933095"/>
    <lineage>
        <taxon>Eukaryota</taxon>
        <taxon>Fungi</taxon>
        <taxon>Dikarya</taxon>
        <taxon>Ascomycota</taxon>
        <taxon>Pezizomycotina</taxon>
        <taxon>Sordariomycetes</taxon>
        <taxon>Xylariomycetidae</taxon>
        <taxon>Xylariales</taxon>
        <taxon>Xylariaceae</taxon>
        <taxon>Anthostomella</taxon>
    </lineage>
</organism>
<comment type="caution">
    <text evidence="11">The sequence shown here is derived from an EMBL/GenBank/DDBJ whole genome shotgun (WGS) entry which is preliminary data.</text>
</comment>
<evidence type="ECO:0000256" key="5">
    <source>
        <dbReference type="PROSITE-ProRule" id="PRU01363"/>
    </source>
</evidence>
<dbReference type="InterPro" id="IPR020841">
    <property type="entry name" value="PKS_Beta-ketoAc_synthase_dom"/>
</dbReference>
<dbReference type="SUPFAM" id="SSF52151">
    <property type="entry name" value="FabD/lysophospholipase-like"/>
    <property type="match status" value="1"/>
</dbReference>